<dbReference type="PROSITE" id="PS01122">
    <property type="entry name" value="CASPASE_CYS"/>
    <property type="match status" value="1"/>
</dbReference>
<evidence type="ECO:0000313" key="12">
    <source>
        <dbReference type="Proteomes" id="UP000076408"/>
    </source>
</evidence>
<evidence type="ECO:0000259" key="10">
    <source>
        <dbReference type="PROSITE" id="PS50208"/>
    </source>
</evidence>
<dbReference type="VEuPathDB" id="VectorBase:ASTEI20_036414"/>
<dbReference type="InterPro" id="IPR011600">
    <property type="entry name" value="Pept_C14_caspase"/>
</dbReference>
<dbReference type="InterPro" id="IPR056260">
    <property type="entry name" value="Dredd_2nd"/>
</dbReference>
<dbReference type="GO" id="GO:0005886">
    <property type="term" value="C:plasma membrane"/>
    <property type="evidence" value="ECO:0007669"/>
    <property type="project" value="TreeGrafter"/>
</dbReference>
<feature type="region of interest" description="Disordered" evidence="8">
    <location>
        <begin position="555"/>
        <end position="603"/>
    </location>
</feature>
<evidence type="ECO:0000256" key="1">
    <source>
        <dbReference type="ARBA" id="ARBA00004141"/>
    </source>
</evidence>
<evidence type="ECO:0000256" key="6">
    <source>
        <dbReference type="ARBA" id="ARBA00023136"/>
    </source>
</evidence>
<dbReference type="PROSITE" id="PS50208">
    <property type="entry name" value="CASPASE_P20"/>
    <property type="match status" value="1"/>
</dbReference>
<keyword evidence="12" id="KW-1185">Reference proteome</keyword>
<feature type="transmembrane region" description="Helical" evidence="9">
    <location>
        <begin position="469"/>
        <end position="496"/>
    </location>
</feature>
<accession>A0A182YJE3</accession>
<dbReference type="EnsemblMetazoa" id="ASTEI08579-RA">
    <property type="protein sequence ID" value="ASTEI08579-PA"/>
    <property type="gene ID" value="ASTEI08579"/>
</dbReference>
<comment type="similarity">
    <text evidence="3">Belongs to the peptidase C14A family.</text>
</comment>
<evidence type="ECO:0000256" key="8">
    <source>
        <dbReference type="SAM" id="MobiDB-lite"/>
    </source>
</evidence>
<dbReference type="InterPro" id="IPR025256">
    <property type="entry name" value="TM7S3/TM198-like_dom"/>
</dbReference>
<evidence type="ECO:0000256" key="3">
    <source>
        <dbReference type="ARBA" id="ARBA00010134"/>
    </source>
</evidence>
<feature type="transmembrane region" description="Helical" evidence="9">
    <location>
        <begin position="404"/>
        <end position="422"/>
    </location>
</feature>
<dbReference type="InterPro" id="IPR056259">
    <property type="entry name" value="Dredd_N"/>
</dbReference>
<feature type="region of interest" description="Disordered" evidence="8">
    <location>
        <begin position="505"/>
        <end position="524"/>
    </location>
</feature>
<dbReference type="OMA" id="QHAVQRI"/>
<dbReference type="Pfam" id="PF23725">
    <property type="entry name" value="Dredd_N"/>
    <property type="match status" value="1"/>
</dbReference>
<dbReference type="SMART" id="SM00115">
    <property type="entry name" value="CASc"/>
    <property type="match status" value="1"/>
</dbReference>
<evidence type="ECO:0000256" key="7">
    <source>
        <dbReference type="ARBA" id="ARBA00049737"/>
    </source>
</evidence>
<feature type="compositionally biased region" description="Polar residues" evidence="8">
    <location>
        <begin position="156"/>
        <end position="175"/>
    </location>
</feature>
<dbReference type="AlphaFoldDB" id="A0A182YJE3"/>
<dbReference type="PANTHER" id="PTHR31247:SF5">
    <property type="entry name" value="DUF4203 DOMAIN-CONTAINING PROTEIN"/>
    <property type="match status" value="1"/>
</dbReference>
<feature type="transmembrane region" description="Helical" evidence="9">
    <location>
        <begin position="429"/>
        <end position="449"/>
    </location>
</feature>
<proteinExistence type="inferred from homology"/>
<dbReference type="GO" id="GO:0004197">
    <property type="term" value="F:cysteine-type endopeptidase activity"/>
    <property type="evidence" value="ECO:0007669"/>
    <property type="project" value="InterPro"/>
</dbReference>
<dbReference type="InterPro" id="IPR015917">
    <property type="entry name" value="Pept_C14A"/>
</dbReference>
<evidence type="ECO:0000313" key="11">
    <source>
        <dbReference type="EnsemblMetazoa" id="ASTEI08579-PA"/>
    </source>
</evidence>
<protein>
    <recommendedName>
        <fullName evidence="7">Transmembrane protein 198</fullName>
    </recommendedName>
</protein>
<evidence type="ECO:0000256" key="5">
    <source>
        <dbReference type="ARBA" id="ARBA00022989"/>
    </source>
</evidence>
<name>A0A182YJE3_ANOST</name>
<dbReference type="Pfam" id="PF13886">
    <property type="entry name" value="TM7S3_TM198"/>
    <property type="match status" value="1"/>
</dbReference>
<reference evidence="12" key="1">
    <citation type="journal article" date="2014" name="Genome Biol.">
        <title>Genome analysis of a major urban malaria vector mosquito, Anopheles stephensi.</title>
        <authorList>
            <person name="Jiang X."/>
            <person name="Peery A."/>
            <person name="Hall A.B."/>
            <person name="Sharma A."/>
            <person name="Chen X.G."/>
            <person name="Waterhouse R.M."/>
            <person name="Komissarov A."/>
            <person name="Riehle M.M."/>
            <person name="Shouche Y."/>
            <person name="Sharakhova M.V."/>
            <person name="Lawson D."/>
            <person name="Pakpour N."/>
            <person name="Arensburger P."/>
            <person name="Davidson V.L."/>
            <person name="Eiglmeier K."/>
            <person name="Emrich S."/>
            <person name="George P."/>
            <person name="Kennedy R.C."/>
            <person name="Mane S.P."/>
            <person name="Maslen G."/>
            <person name="Oringanje C."/>
            <person name="Qi Y."/>
            <person name="Settlage R."/>
            <person name="Tojo M."/>
            <person name="Tubio J.M."/>
            <person name="Unger M.F."/>
            <person name="Wang B."/>
            <person name="Vernick K.D."/>
            <person name="Ribeiro J.M."/>
            <person name="James A.A."/>
            <person name="Michel K."/>
            <person name="Riehle M.A."/>
            <person name="Luckhart S."/>
            <person name="Sharakhov I.V."/>
            <person name="Tu Z."/>
        </authorList>
    </citation>
    <scope>NUCLEOTIDE SEQUENCE [LARGE SCALE GENOMIC DNA]</scope>
    <source>
        <strain evidence="12">Indian</strain>
    </source>
</reference>
<evidence type="ECO:0000256" key="4">
    <source>
        <dbReference type="ARBA" id="ARBA00022692"/>
    </source>
</evidence>
<dbReference type="GO" id="GO:0006508">
    <property type="term" value="P:proteolysis"/>
    <property type="evidence" value="ECO:0007669"/>
    <property type="project" value="InterPro"/>
</dbReference>
<dbReference type="Gene3D" id="3.40.50.1460">
    <property type="match status" value="1"/>
</dbReference>
<dbReference type="STRING" id="30069.A0A182YJE3"/>
<dbReference type="Proteomes" id="UP000076408">
    <property type="component" value="Unassembled WGS sequence"/>
</dbReference>
<dbReference type="InterPro" id="IPR033139">
    <property type="entry name" value="Caspase_cys_AS"/>
</dbReference>
<reference evidence="11" key="2">
    <citation type="submission" date="2020-05" db="UniProtKB">
        <authorList>
            <consortium name="EnsemblMetazoa"/>
        </authorList>
    </citation>
    <scope>IDENTIFICATION</scope>
    <source>
        <strain evidence="11">Indian</strain>
    </source>
</reference>
<dbReference type="InterPro" id="IPR001309">
    <property type="entry name" value="Pept_C14_p20"/>
</dbReference>
<comment type="similarity">
    <text evidence="2">Belongs to the TMEM198 family.</text>
</comment>
<feature type="compositionally biased region" description="Polar residues" evidence="8">
    <location>
        <begin position="558"/>
        <end position="575"/>
    </location>
</feature>
<dbReference type="InterPro" id="IPR029030">
    <property type="entry name" value="Caspase-like_dom_sf"/>
</dbReference>
<evidence type="ECO:0000256" key="2">
    <source>
        <dbReference type="ARBA" id="ARBA00006244"/>
    </source>
</evidence>
<dbReference type="VEuPathDB" id="VectorBase:ASTE016481"/>
<evidence type="ECO:0000256" key="9">
    <source>
        <dbReference type="SAM" id="Phobius"/>
    </source>
</evidence>
<feature type="compositionally biased region" description="Basic and acidic residues" evidence="8">
    <location>
        <begin position="592"/>
        <end position="603"/>
    </location>
</feature>
<keyword evidence="5 9" id="KW-1133">Transmembrane helix</keyword>
<dbReference type="Pfam" id="PF00656">
    <property type="entry name" value="Peptidase_C14"/>
    <property type="match status" value="1"/>
</dbReference>
<feature type="domain" description="Caspase family p20" evidence="10">
    <location>
        <begin position="200"/>
        <end position="333"/>
    </location>
</feature>
<dbReference type="VEuPathDB" id="VectorBase:ASTE016482"/>
<keyword evidence="6 9" id="KW-0472">Membrane</keyword>
<comment type="subcellular location">
    <subcellularLocation>
        <location evidence="1">Membrane</location>
        <topology evidence="1">Multi-pass membrane protein</topology>
    </subcellularLocation>
</comment>
<feature type="compositionally biased region" description="Basic residues" evidence="8">
    <location>
        <begin position="505"/>
        <end position="516"/>
    </location>
</feature>
<dbReference type="PANTHER" id="PTHR31247">
    <property type="entry name" value="TRANSMEMBRANE PROTEIN 198 FAMILY MEMBER"/>
    <property type="match status" value="1"/>
</dbReference>
<dbReference type="VEuPathDB" id="VectorBase:ASTEI08579"/>
<sequence>MNYVKQSSDWEDELLEALTITEQNLLLLRAGFDDEELRLKYFPRTSEISFLVHPMLKGLYNFCERLDDANASKLIVQLQETTGVSSLQNQNMETVLLHLLCNGKIQLGSKQSGQESNLLVLTAACKAIELYDESDFLKSIVSHFNRHTSKRDQEQSDASTKNIPETTDVASKHNPTGTIVATVETNHSPLIESYTFSAERAGIVLLINQFSFYRETNPELVELVPARPLKDRKGTEVDKNALESLFTEFGYDLILEENITHHQILQAVQHAVQRIKPIHCSLIVCLLSHGQEGKVFGSNSIPVEVKAIQQLMANERLTGKPKLLIVQACQGADLQSAVPIPNHEHDGPDGALAVVAGLFGAVLGSTHPISSTLIGASAGALVAGATIAACIATLPHYIFGENELFVSVVGGAIICAIVTLFCPKFMSIIASSIIGSAMILCSIDFFMHGLKTLEWIFNMTPDPTPPPCWGGVILCCWPISSVLGVLVQSFVTAWKIDHRRQLHHRRRRHYKGRSGSRSRETREEARQRKYRYLYQVRTARGDIISQNFVSALQKHVTTDSGPPSEVSTKLGSNDRNTARSDRTHLTNLPDSDFDKMDSSCEKR</sequence>
<feature type="transmembrane region" description="Helical" evidence="9">
    <location>
        <begin position="373"/>
        <end position="398"/>
    </location>
</feature>
<keyword evidence="4 9" id="KW-0812">Transmembrane</keyword>
<feature type="region of interest" description="Disordered" evidence="8">
    <location>
        <begin position="148"/>
        <end position="175"/>
    </location>
</feature>
<organism evidence="11 12">
    <name type="scientific">Anopheles stephensi</name>
    <name type="common">Indo-Pakistan malaria mosquito</name>
    <dbReference type="NCBI Taxonomy" id="30069"/>
    <lineage>
        <taxon>Eukaryota</taxon>
        <taxon>Metazoa</taxon>
        <taxon>Ecdysozoa</taxon>
        <taxon>Arthropoda</taxon>
        <taxon>Hexapoda</taxon>
        <taxon>Insecta</taxon>
        <taxon>Pterygota</taxon>
        <taxon>Neoptera</taxon>
        <taxon>Endopterygota</taxon>
        <taxon>Diptera</taxon>
        <taxon>Nematocera</taxon>
        <taxon>Culicoidea</taxon>
        <taxon>Culicidae</taxon>
        <taxon>Anophelinae</taxon>
        <taxon>Anopheles</taxon>
    </lineage>
</organism>
<dbReference type="Pfam" id="PF23724">
    <property type="entry name" value="Dredd_2nd"/>
    <property type="match status" value="1"/>
</dbReference>
<dbReference type="VEuPathDB" id="VectorBase:ASTEI20_033169"/>
<dbReference type="InterPro" id="IPR040236">
    <property type="entry name" value="TMEM198"/>
</dbReference>
<dbReference type="SUPFAM" id="SSF52129">
    <property type="entry name" value="Caspase-like"/>
    <property type="match status" value="1"/>
</dbReference>